<dbReference type="GO" id="GO:0016787">
    <property type="term" value="F:hydrolase activity"/>
    <property type="evidence" value="ECO:0007669"/>
    <property type="project" value="UniProtKB-KW"/>
</dbReference>
<accession>A0A2K3UUE3</accession>
<evidence type="ECO:0000313" key="4">
    <source>
        <dbReference type="EMBL" id="PNY80154.1"/>
    </source>
</evidence>
<sequence length="171" mass="19557">MNQVNEITGYALPLNEAVALAERYGWRQRVLIYVTRENNHLLVLKQPPEYPYPDAGIQVPAGGLETGETPDQTAVRETFEETGLVLRQPVHLASYHWTRQEHSQVWHYFWLVAPEDTPDTWSHVVTGGAEDVGMTFHCRFAPLTQPELVPNFRYEEALPHLTAKLKETAHD</sequence>
<evidence type="ECO:0000256" key="2">
    <source>
        <dbReference type="RuleBase" id="RU003476"/>
    </source>
</evidence>
<dbReference type="SUPFAM" id="SSF55811">
    <property type="entry name" value="Nudix"/>
    <property type="match status" value="1"/>
</dbReference>
<keyword evidence="1 2" id="KW-0378">Hydrolase</keyword>
<feature type="domain" description="Nudix hydrolase" evidence="3">
    <location>
        <begin position="25"/>
        <end position="162"/>
    </location>
</feature>
<dbReference type="CDD" id="cd04663">
    <property type="entry name" value="NUDIX_Hydrolase"/>
    <property type="match status" value="1"/>
</dbReference>
<dbReference type="RefSeq" id="WP_103309417.1">
    <property type="nucleotide sequence ID" value="NZ_PPPD01000001.1"/>
</dbReference>
<comment type="caution">
    <text evidence="4">The sequence shown here is derived from an EMBL/GenBank/DDBJ whole genome shotgun (WGS) entry which is preliminary data.</text>
</comment>
<dbReference type="Gene3D" id="3.90.79.10">
    <property type="entry name" value="Nucleoside Triphosphate Pyrophosphohydrolase"/>
    <property type="match status" value="1"/>
</dbReference>
<evidence type="ECO:0000256" key="1">
    <source>
        <dbReference type="ARBA" id="ARBA00022801"/>
    </source>
</evidence>
<keyword evidence="5" id="KW-1185">Reference proteome</keyword>
<evidence type="ECO:0000313" key="5">
    <source>
        <dbReference type="Proteomes" id="UP000236379"/>
    </source>
</evidence>
<protein>
    <submittedName>
        <fullName evidence="4">NUDIX hydrolase</fullName>
    </submittedName>
</protein>
<dbReference type="InterPro" id="IPR000086">
    <property type="entry name" value="NUDIX_hydrolase_dom"/>
</dbReference>
<dbReference type="InterPro" id="IPR020476">
    <property type="entry name" value="Nudix_hydrolase"/>
</dbReference>
<gene>
    <name evidence="4" type="ORF">CVO96_01205</name>
</gene>
<comment type="similarity">
    <text evidence="2">Belongs to the Nudix hydrolase family.</text>
</comment>
<dbReference type="Pfam" id="PF00293">
    <property type="entry name" value="NUDIX"/>
    <property type="match status" value="1"/>
</dbReference>
<dbReference type="PRINTS" id="PR00502">
    <property type="entry name" value="NUDIXFAMILY"/>
</dbReference>
<dbReference type="AlphaFoldDB" id="A0A2K3UUE3"/>
<reference evidence="4 5" key="1">
    <citation type="submission" date="2018-01" db="EMBL/GenBank/DDBJ databases">
        <title>Deinococcus koreensis sp. nov., a radiation-resistant bacterium isolated from river water.</title>
        <authorList>
            <person name="Choi A."/>
        </authorList>
    </citation>
    <scope>NUCLEOTIDE SEQUENCE [LARGE SCALE GENOMIC DNA]</scope>
    <source>
        <strain evidence="4 5">SJW1-2</strain>
    </source>
</reference>
<dbReference type="Proteomes" id="UP000236379">
    <property type="component" value="Unassembled WGS sequence"/>
</dbReference>
<evidence type="ECO:0000259" key="3">
    <source>
        <dbReference type="PROSITE" id="PS51462"/>
    </source>
</evidence>
<organism evidence="4 5">
    <name type="scientific">Deinococcus koreensis</name>
    <dbReference type="NCBI Taxonomy" id="2054903"/>
    <lineage>
        <taxon>Bacteria</taxon>
        <taxon>Thermotogati</taxon>
        <taxon>Deinococcota</taxon>
        <taxon>Deinococci</taxon>
        <taxon>Deinococcales</taxon>
        <taxon>Deinococcaceae</taxon>
        <taxon>Deinococcus</taxon>
    </lineage>
</organism>
<dbReference type="PROSITE" id="PS51462">
    <property type="entry name" value="NUDIX"/>
    <property type="match status" value="1"/>
</dbReference>
<dbReference type="InterPro" id="IPR015797">
    <property type="entry name" value="NUDIX_hydrolase-like_dom_sf"/>
</dbReference>
<dbReference type="OrthoDB" id="9804442at2"/>
<dbReference type="PROSITE" id="PS00893">
    <property type="entry name" value="NUDIX_BOX"/>
    <property type="match status" value="1"/>
</dbReference>
<dbReference type="InterPro" id="IPR020084">
    <property type="entry name" value="NUDIX_hydrolase_CS"/>
</dbReference>
<dbReference type="EMBL" id="PPPD01000001">
    <property type="protein sequence ID" value="PNY80154.1"/>
    <property type="molecule type" value="Genomic_DNA"/>
</dbReference>
<proteinExistence type="inferred from homology"/>
<name>A0A2K3UUE3_9DEIO</name>